<name>A0A183CBX6_GLOPA</name>
<keyword evidence="2" id="KW-1185">Reference proteome</keyword>
<protein>
    <submittedName>
        <fullName evidence="3">2-iminobutanoate/2-iminopropanoate deaminase</fullName>
    </submittedName>
</protein>
<dbReference type="PANTHER" id="PTHR11803:SF39">
    <property type="entry name" value="2-IMINOBUTANOATE_2-IMINOPROPANOATE DEAMINASE"/>
    <property type="match status" value="1"/>
</dbReference>
<dbReference type="Pfam" id="PF01042">
    <property type="entry name" value="Ribonuc_L-PSP"/>
    <property type="match status" value="1"/>
</dbReference>
<dbReference type="GO" id="GO:0005739">
    <property type="term" value="C:mitochondrion"/>
    <property type="evidence" value="ECO:0007669"/>
    <property type="project" value="TreeGrafter"/>
</dbReference>
<proteinExistence type="inferred from homology"/>
<dbReference type="Gene3D" id="3.30.1330.40">
    <property type="entry name" value="RutC-like"/>
    <property type="match status" value="1"/>
</dbReference>
<evidence type="ECO:0000313" key="3">
    <source>
        <dbReference type="WBParaSite" id="GPLIN_001037700"/>
    </source>
</evidence>
<sequence>MSSTIRRIATSNAPAAIGPYSQAVFANKTLYVSGQLGIVPGKSELVAGGVRSEAERAMMNLGEILKAAGASFDNVVKVTILLVDIGDFQTVNEVYKGFFNNASFPARSTYQVTALPKNGRVEIEAIAAIDDLPES</sequence>
<reference evidence="3" key="2">
    <citation type="submission" date="2016-06" db="UniProtKB">
        <authorList>
            <consortium name="WormBaseParasite"/>
        </authorList>
    </citation>
    <scope>IDENTIFICATION</scope>
</reference>
<dbReference type="GO" id="GO:0019239">
    <property type="term" value="F:deaminase activity"/>
    <property type="evidence" value="ECO:0007669"/>
    <property type="project" value="TreeGrafter"/>
</dbReference>
<dbReference type="CDD" id="cd00448">
    <property type="entry name" value="YjgF_YER057c_UK114_family"/>
    <property type="match status" value="1"/>
</dbReference>
<dbReference type="PANTHER" id="PTHR11803">
    <property type="entry name" value="2-IMINOBUTANOATE/2-IMINOPROPANOATE DEAMINASE RIDA"/>
    <property type="match status" value="1"/>
</dbReference>
<dbReference type="NCBIfam" id="TIGR00004">
    <property type="entry name" value="Rid family detoxifying hydrolase"/>
    <property type="match status" value="1"/>
</dbReference>
<comment type="similarity">
    <text evidence="1">Belongs to the RutC family.</text>
</comment>
<evidence type="ECO:0000256" key="1">
    <source>
        <dbReference type="ARBA" id="ARBA00010552"/>
    </source>
</evidence>
<dbReference type="Proteomes" id="UP000050741">
    <property type="component" value="Unassembled WGS sequence"/>
</dbReference>
<dbReference type="InterPro" id="IPR006175">
    <property type="entry name" value="YjgF/YER057c/UK114"/>
</dbReference>
<reference evidence="2" key="1">
    <citation type="submission" date="2014-05" db="EMBL/GenBank/DDBJ databases">
        <title>The genome and life-stage specific transcriptomes of Globodera pallida elucidate key aspects of plant parasitism by a cyst nematode.</title>
        <authorList>
            <person name="Cotton J.A."/>
            <person name="Lilley C.J."/>
            <person name="Jones L.M."/>
            <person name="Kikuchi T."/>
            <person name="Reid A.J."/>
            <person name="Thorpe P."/>
            <person name="Tsai I.J."/>
            <person name="Beasley H."/>
            <person name="Blok V."/>
            <person name="Cock P.J.A."/>
            <person name="Van den Akker S.E."/>
            <person name="Holroyd N."/>
            <person name="Hunt M."/>
            <person name="Mantelin S."/>
            <person name="Naghra H."/>
            <person name="Pain A."/>
            <person name="Palomares-Rius J.E."/>
            <person name="Zarowiecki M."/>
            <person name="Berriman M."/>
            <person name="Jones J.T."/>
            <person name="Urwin P.E."/>
        </authorList>
    </citation>
    <scope>NUCLEOTIDE SEQUENCE [LARGE SCALE GENOMIC DNA]</scope>
    <source>
        <strain evidence="2">Lindley</strain>
    </source>
</reference>
<dbReference type="AlphaFoldDB" id="A0A183CBX6"/>
<dbReference type="InterPro" id="IPR035959">
    <property type="entry name" value="RutC-like_sf"/>
</dbReference>
<dbReference type="GO" id="GO:0005829">
    <property type="term" value="C:cytosol"/>
    <property type="evidence" value="ECO:0007669"/>
    <property type="project" value="TreeGrafter"/>
</dbReference>
<dbReference type="InterPro" id="IPR006056">
    <property type="entry name" value="RidA"/>
</dbReference>
<dbReference type="SUPFAM" id="SSF55298">
    <property type="entry name" value="YjgF-like"/>
    <property type="match status" value="1"/>
</dbReference>
<accession>A0A183CBX6</accession>
<evidence type="ECO:0000313" key="2">
    <source>
        <dbReference type="Proteomes" id="UP000050741"/>
    </source>
</evidence>
<dbReference type="FunFam" id="3.30.1330.40:FF:000001">
    <property type="entry name" value="L-PSP family endoribonuclease"/>
    <property type="match status" value="1"/>
</dbReference>
<dbReference type="WBParaSite" id="GPLIN_001037700">
    <property type="protein sequence ID" value="GPLIN_001037700"/>
    <property type="gene ID" value="GPLIN_001037700"/>
</dbReference>
<organism evidence="2 3">
    <name type="scientific">Globodera pallida</name>
    <name type="common">Potato cyst nematode worm</name>
    <name type="synonym">Heterodera pallida</name>
    <dbReference type="NCBI Taxonomy" id="36090"/>
    <lineage>
        <taxon>Eukaryota</taxon>
        <taxon>Metazoa</taxon>
        <taxon>Ecdysozoa</taxon>
        <taxon>Nematoda</taxon>
        <taxon>Chromadorea</taxon>
        <taxon>Rhabditida</taxon>
        <taxon>Tylenchina</taxon>
        <taxon>Tylenchomorpha</taxon>
        <taxon>Tylenchoidea</taxon>
        <taxon>Heteroderidae</taxon>
        <taxon>Heteroderinae</taxon>
        <taxon>Globodera</taxon>
    </lineage>
</organism>